<organism evidence="1 2">
    <name type="scientific">Marasmius tenuissimus</name>
    <dbReference type="NCBI Taxonomy" id="585030"/>
    <lineage>
        <taxon>Eukaryota</taxon>
        <taxon>Fungi</taxon>
        <taxon>Dikarya</taxon>
        <taxon>Basidiomycota</taxon>
        <taxon>Agaricomycotina</taxon>
        <taxon>Agaricomycetes</taxon>
        <taxon>Agaricomycetidae</taxon>
        <taxon>Agaricales</taxon>
        <taxon>Marasmiineae</taxon>
        <taxon>Marasmiaceae</taxon>
        <taxon>Marasmius</taxon>
    </lineage>
</organism>
<accession>A0ABR2Z8S8</accession>
<protein>
    <submittedName>
        <fullName evidence="1">Uncharacterized protein</fullName>
    </submittedName>
</protein>
<keyword evidence="2" id="KW-1185">Reference proteome</keyword>
<dbReference type="Proteomes" id="UP001437256">
    <property type="component" value="Unassembled WGS sequence"/>
</dbReference>
<dbReference type="EMBL" id="JBBXMP010000653">
    <property type="protein sequence ID" value="KAL0057168.1"/>
    <property type="molecule type" value="Genomic_DNA"/>
</dbReference>
<name>A0ABR2Z8S8_9AGAR</name>
<gene>
    <name evidence="1" type="ORF">AAF712_016201</name>
</gene>
<reference evidence="1 2" key="1">
    <citation type="submission" date="2024-05" db="EMBL/GenBank/DDBJ databases">
        <title>A draft genome resource for the thread blight pathogen Marasmius tenuissimus strain MS-2.</title>
        <authorList>
            <person name="Yulfo-Soto G.E."/>
            <person name="Baruah I.K."/>
            <person name="Amoako-Attah I."/>
            <person name="Bukari Y."/>
            <person name="Meinhardt L.W."/>
            <person name="Bailey B.A."/>
            <person name="Cohen S.P."/>
        </authorList>
    </citation>
    <scope>NUCLEOTIDE SEQUENCE [LARGE SCALE GENOMIC DNA]</scope>
    <source>
        <strain evidence="1 2">MS-2</strain>
    </source>
</reference>
<evidence type="ECO:0000313" key="2">
    <source>
        <dbReference type="Proteomes" id="UP001437256"/>
    </source>
</evidence>
<evidence type="ECO:0000313" key="1">
    <source>
        <dbReference type="EMBL" id="KAL0057168.1"/>
    </source>
</evidence>
<comment type="caution">
    <text evidence="1">The sequence shown here is derived from an EMBL/GenBank/DDBJ whole genome shotgun (WGS) entry which is preliminary data.</text>
</comment>
<proteinExistence type="predicted"/>
<sequence length="573" mass="64824">MDDLAHSVSLPMLTLEELGTLSQVHSSCYHSIWYFVRARYSVRPYLETFFSANEISLFLDAFRRTNAVIGGILPAVVLNCIAAPFGRLELICPSATFDVLHEFLLFANYNCESEQTPSSANLPPLPAHSTYEMGTAIQALFNYSRASTPGITVFVASRTVMETILAGPSTIHQMFISADYLIDLYPKETCIRREIVTWSTSNCLFDPFKLSLNSWIDWGWNVSASPSVVSLLSPNSSFQSHRQVGYRGSLVLPGPLFDLNNDDEHIDAELTWCPFSYSHYLLSMEDSQIDYVAGAPCGYDGTYTYSRAAEHYINHPVHPHSSRCFYCIHGRSKVYHRDLHVADITRAVVADTPVDRVIPPYPRLRSYFLCAFRGGAHLGLVKIYLIHGSGTSRIQVNVAVAFARDDVRMHRAFITLRDDKLMPTFGRNVTVTCSTLEWAEFLQFGTSPTHPAVSFSDFLPIHPLGRRQCAKLYKSICKGCEIRTRGMMILTDLVDLLHVTPNDFTRVLKFATSTNVHPLKRGCGWLNVNVHLDPDWPDFQDCLYSVHVESDYQQFLATKKIRLSLWVRNMRWG</sequence>